<dbReference type="EMBL" id="BBNU01000001">
    <property type="protein sequence ID" value="GAL77632.1"/>
    <property type="molecule type" value="Genomic_DNA"/>
</dbReference>
<dbReference type="InterPro" id="IPR011004">
    <property type="entry name" value="Trimer_LpxA-like_sf"/>
</dbReference>
<dbReference type="InterPro" id="IPR001451">
    <property type="entry name" value="Hexapep"/>
</dbReference>
<evidence type="ECO:0000256" key="2">
    <source>
        <dbReference type="ARBA" id="ARBA00022679"/>
    </source>
</evidence>
<keyword evidence="4" id="KW-0012">Acyltransferase</keyword>
<dbReference type="PROSITE" id="PS00101">
    <property type="entry name" value="HEXAPEP_TRANSFERASES"/>
    <property type="match status" value="1"/>
</dbReference>
<dbReference type="Gene3D" id="2.160.10.10">
    <property type="entry name" value="Hexapeptide repeat proteins"/>
    <property type="match status" value="1"/>
</dbReference>
<dbReference type="Pfam" id="PF00132">
    <property type="entry name" value="Hexapep"/>
    <property type="match status" value="1"/>
</dbReference>
<evidence type="ECO:0000313" key="5">
    <source>
        <dbReference type="EMBL" id="GAL77632.1"/>
    </source>
</evidence>
<name>A0A090X4E3_9FLAO</name>
<protein>
    <submittedName>
        <fullName evidence="5">Acetyltransferase</fullName>
    </submittedName>
</protein>
<dbReference type="GO" id="GO:0016746">
    <property type="term" value="F:acyltransferase activity"/>
    <property type="evidence" value="ECO:0007669"/>
    <property type="project" value="UniProtKB-KW"/>
</dbReference>
<dbReference type="CDD" id="cd03349">
    <property type="entry name" value="LbH_XAT"/>
    <property type="match status" value="1"/>
</dbReference>
<gene>
    <name evidence="5" type="ORF">JCM19274_5345</name>
</gene>
<evidence type="ECO:0000256" key="4">
    <source>
        <dbReference type="ARBA" id="ARBA00023315"/>
    </source>
</evidence>
<sequence length="132" mass="15133">MDEAFHTQSNVTNYPLNNRIKHLNENIKKIKQSEGITVGNDVWIGMGAYIMPGVKIGNGAVIAANAVVTKNVDDYEVVGGVPAKHIRTKHNQEKIKKLNEIAWWEWDKRLIEDKIAEFYLTIEEFIKKNEQK</sequence>
<dbReference type="PANTHER" id="PTHR43300">
    <property type="entry name" value="ACETYLTRANSFERASE"/>
    <property type="match status" value="1"/>
</dbReference>
<dbReference type="InterPro" id="IPR050179">
    <property type="entry name" value="Trans_hexapeptide_repeat"/>
</dbReference>
<dbReference type="SUPFAM" id="SSF51161">
    <property type="entry name" value="Trimeric LpxA-like enzymes"/>
    <property type="match status" value="1"/>
</dbReference>
<keyword evidence="2 5" id="KW-0808">Transferase</keyword>
<accession>A0A090X4E3</accession>
<dbReference type="InterPro" id="IPR018357">
    <property type="entry name" value="Hexapep_transf_CS"/>
</dbReference>
<proteinExistence type="inferred from homology"/>
<comment type="caution">
    <text evidence="5">The sequence shown here is derived from an EMBL/GenBank/DDBJ whole genome shotgun (WGS) entry which is preliminary data.</text>
</comment>
<evidence type="ECO:0000313" key="6">
    <source>
        <dbReference type="Proteomes" id="UP000029643"/>
    </source>
</evidence>
<dbReference type="Proteomes" id="UP000029643">
    <property type="component" value="Unassembled WGS sequence"/>
</dbReference>
<dbReference type="AlphaFoldDB" id="A0A090X4E3"/>
<keyword evidence="3" id="KW-0677">Repeat</keyword>
<reference evidence="5 6" key="1">
    <citation type="journal article" date="2014" name="Genome Announc.">
        <title>Draft Genome Sequences of Marine Flavobacterium Algibacter lectus Strains SS8 and NR4.</title>
        <authorList>
            <person name="Takatani N."/>
            <person name="Nakanishi M."/>
            <person name="Meirelles P."/>
            <person name="Mino S."/>
            <person name="Suda W."/>
            <person name="Oshima K."/>
            <person name="Hattori M."/>
            <person name="Ohkuma M."/>
            <person name="Hosokawa M."/>
            <person name="Miyashita K."/>
            <person name="Thompson F.L."/>
            <person name="Niwa A."/>
            <person name="Sawabe T."/>
            <person name="Sawabe T."/>
        </authorList>
    </citation>
    <scope>NUCLEOTIDE SEQUENCE [LARGE SCALE GENOMIC DNA]</scope>
    <source>
        <strain evidence="6">JCM19274</strain>
    </source>
</reference>
<evidence type="ECO:0000256" key="3">
    <source>
        <dbReference type="ARBA" id="ARBA00022737"/>
    </source>
</evidence>
<comment type="similarity">
    <text evidence="1">Belongs to the transferase hexapeptide repeat family.</text>
</comment>
<organism evidence="5 6">
    <name type="scientific">Algibacter lectus</name>
    <dbReference type="NCBI Taxonomy" id="221126"/>
    <lineage>
        <taxon>Bacteria</taxon>
        <taxon>Pseudomonadati</taxon>
        <taxon>Bacteroidota</taxon>
        <taxon>Flavobacteriia</taxon>
        <taxon>Flavobacteriales</taxon>
        <taxon>Flavobacteriaceae</taxon>
        <taxon>Algibacter</taxon>
    </lineage>
</organism>
<dbReference type="PANTHER" id="PTHR43300:SF11">
    <property type="entry name" value="ACETYLTRANSFERASE RV3034C-RELATED"/>
    <property type="match status" value="1"/>
</dbReference>
<evidence type="ECO:0000256" key="1">
    <source>
        <dbReference type="ARBA" id="ARBA00007274"/>
    </source>
</evidence>